<feature type="binding site" evidence="7">
    <location>
        <position position="218"/>
    </location>
    <ligand>
        <name>Fe cation</name>
        <dbReference type="ChEBI" id="CHEBI:24875"/>
        <note>catalytic</note>
    </ligand>
</feature>
<comment type="caution">
    <text evidence="9">The sequence shown here is derived from an EMBL/GenBank/DDBJ whole genome shotgun (WGS) entry which is preliminary data.</text>
</comment>
<evidence type="ECO:0000256" key="8">
    <source>
        <dbReference type="SAM" id="SignalP"/>
    </source>
</evidence>
<feature type="binding site" evidence="7">
    <location>
        <position position="521"/>
    </location>
    <ligand>
        <name>Fe cation</name>
        <dbReference type="ChEBI" id="CHEBI:24875"/>
        <note>catalytic</note>
    </ligand>
</feature>
<dbReference type="GO" id="GO:0046872">
    <property type="term" value="F:metal ion binding"/>
    <property type="evidence" value="ECO:0007669"/>
    <property type="project" value="UniProtKB-KW"/>
</dbReference>
<dbReference type="Pfam" id="PF03055">
    <property type="entry name" value="RPE65"/>
    <property type="match status" value="1"/>
</dbReference>
<keyword evidence="8" id="KW-0732">Signal</keyword>
<dbReference type="EMBL" id="LGRX02001489">
    <property type="protein sequence ID" value="KAK3286101.1"/>
    <property type="molecule type" value="Genomic_DNA"/>
</dbReference>
<dbReference type="PANTHER" id="PTHR10543:SF89">
    <property type="entry name" value="CAROTENOID 9,10(9',10')-CLEAVAGE DIOXYGENASE 1"/>
    <property type="match status" value="1"/>
</dbReference>
<evidence type="ECO:0000313" key="9">
    <source>
        <dbReference type="EMBL" id="KAK3286101.1"/>
    </source>
</evidence>
<dbReference type="GO" id="GO:0016121">
    <property type="term" value="P:carotene catabolic process"/>
    <property type="evidence" value="ECO:0007669"/>
    <property type="project" value="TreeGrafter"/>
</dbReference>
<name>A0AAE0GZ88_9CHLO</name>
<evidence type="ECO:0000256" key="4">
    <source>
        <dbReference type="ARBA" id="ARBA00023004"/>
    </source>
</evidence>
<evidence type="ECO:0000313" key="10">
    <source>
        <dbReference type="Proteomes" id="UP001190700"/>
    </source>
</evidence>
<evidence type="ECO:0000256" key="3">
    <source>
        <dbReference type="ARBA" id="ARBA00023002"/>
    </source>
</evidence>
<feature type="binding site" evidence="7">
    <location>
        <position position="267"/>
    </location>
    <ligand>
        <name>Fe cation</name>
        <dbReference type="ChEBI" id="CHEBI:24875"/>
        <note>catalytic</note>
    </ligand>
</feature>
<sequence length="534" mass="59388">MTGFATILSLFRKLLGFRITFCSLERLIRRLSGHGPKTTVFLAGNYSPVQKETTAQGLQVEGDIPSDLEGVFVRNGPNPMFKPKGGYHLFDGDGMTHSVYISGQHAVYSNRYIKTVKLKHEIEAGFPLFSKIGDLHGFGGLLILLLGVVRKRLGIVSYERQPGSPQTANTALEFHAGQLLALNEGDVPYHLRILCEGIIETIGTVMYDKKLTHAVTAHPKIDPETKEMIFFGYELQNEPWCKYSEVDANGRLRSTTPIALRFPIMMHDFAITERYACILDAPLRFMPDVMIKENTLPFVFDKAAGMRIGLLRRGSATTPPGTVQWFDLPAGMIFHTVNAWEEGDLVHLCACRMEEFSLELPAGDVNDPASVDAGHAELYKYTLNTSTGEASQECMLPDFVSVEFPRIHPGLLGKRNRFTYLVTFEGLLINGVIKVDLSQPAGSCLVGQIQYPESCFGGECVFVPRKDGPSAEESEDDGYLLTFVHNQATNLSELWVMDACSMSQDPIARVKIPERVPYGFHGLFVRQRDLGLQK</sequence>
<keyword evidence="4 7" id="KW-0408">Iron</keyword>
<dbReference type="EC" id="1.14.99.n4" evidence="5"/>
<feature type="binding site" evidence="7">
    <location>
        <position position="335"/>
    </location>
    <ligand>
        <name>Fe cation</name>
        <dbReference type="ChEBI" id="CHEBI:24875"/>
        <note>catalytic</note>
    </ligand>
</feature>
<dbReference type="AlphaFoldDB" id="A0AAE0GZ88"/>
<keyword evidence="10" id="KW-1185">Reference proteome</keyword>
<keyword evidence="2 7" id="KW-0479">Metal-binding</keyword>
<dbReference type="GO" id="GO:0009570">
    <property type="term" value="C:chloroplast stroma"/>
    <property type="evidence" value="ECO:0007669"/>
    <property type="project" value="TreeGrafter"/>
</dbReference>
<evidence type="ECO:0000256" key="5">
    <source>
        <dbReference type="ARBA" id="ARBA00039084"/>
    </source>
</evidence>
<protein>
    <recommendedName>
        <fullName evidence="5">carotenoid 9,10-dioxygenase</fullName>
        <ecNumber evidence="5">1.14.99.n4</ecNumber>
    </recommendedName>
</protein>
<reference evidence="9 10" key="1">
    <citation type="journal article" date="2015" name="Genome Biol. Evol.">
        <title>Comparative Genomics of a Bacterivorous Green Alga Reveals Evolutionary Causalities and Consequences of Phago-Mixotrophic Mode of Nutrition.</title>
        <authorList>
            <person name="Burns J.A."/>
            <person name="Paasch A."/>
            <person name="Narechania A."/>
            <person name="Kim E."/>
        </authorList>
    </citation>
    <scope>NUCLEOTIDE SEQUENCE [LARGE SCALE GENOMIC DNA]</scope>
    <source>
        <strain evidence="9 10">PLY_AMNH</strain>
    </source>
</reference>
<comment type="cofactor">
    <cofactor evidence="7">
        <name>Fe(2+)</name>
        <dbReference type="ChEBI" id="CHEBI:29033"/>
    </cofactor>
    <text evidence="7">Binds 1 Fe(2+) ion per subunit.</text>
</comment>
<dbReference type="GO" id="GO:0010436">
    <property type="term" value="F:carotenoid dioxygenase activity"/>
    <property type="evidence" value="ECO:0007669"/>
    <property type="project" value="TreeGrafter"/>
</dbReference>
<proteinExistence type="inferred from homology"/>
<comment type="catalytic activity">
    <reaction evidence="6">
        <text>all-trans-zeaxanthin + 2 O2 = 4,9-dimethyldodeca-2,4,6,8,10-pentaenedial + 2 (3R)-hydroxy-beta-ionone</text>
        <dbReference type="Rhea" id="RHEA:26393"/>
        <dbReference type="ChEBI" id="CHEBI:15379"/>
        <dbReference type="ChEBI" id="CHEBI:27547"/>
        <dbReference type="ChEBI" id="CHEBI:53171"/>
        <dbReference type="ChEBI" id="CHEBI:53173"/>
        <dbReference type="EC" id="1.14.99.n4"/>
    </reaction>
</comment>
<evidence type="ECO:0000256" key="2">
    <source>
        <dbReference type="ARBA" id="ARBA00022723"/>
    </source>
</evidence>
<dbReference type="InterPro" id="IPR004294">
    <property type="entry name" value="Carotenoid_Oase"/>
</dbReference>
<evidence type="ECO:0000256" key="7">
    <source>
        <dbReference type="PIRSR" id="PIRSR604294-1"/>
    </source>
</evidence>
<evidence type="ECO:0000256" key="6">
    <source>
        <dbReference type="ARBA" id="ARBA00048709"/>
    </source>
</evidence>
<evidence type="ECO:0000256" key="1">
    <source>
        <dbReference type="ARBA" id="ARBA00006787"/>
    </source>
</evidence>
<dbReference type="Proteomes" id="UP001190700">
    <property type="component" value="Unassembled WGS sequence"/>
</dbReference>
<feature type="signal peptide" evidence="8">
    <location>
        <begin position="1"/>
        <end position="16"/>
    </location>
</feature>
<accession>A0AAE0GZ88</accession>
<keyword evidence="3" id="KW-0560">Oxidoreductase</keyword>
<gene>
    <name evidence="9" type="ORF">CYMTET_6326</name>
</gene>
<feature type="chain" id="PRO_5042235108" description="carotenoid 9,10-dioxygenase" evidence="8">
    <location>
        <begin position="17"/>
        <end position="534"/>
    </location>
</feature>
<comment type="similarity">
    <text evidence="1">Belongs to the carotenoid oxygenase family.</text>
</comment>
<organism evidence="9 10">
    <name type="scientific">Cymbomonas tetramitiformis</name>
    <dbReference type="NCBI Taxonomy" id="36881"/>
    <lineage>
        <taxon>Eukaryota</taxon>
        <taxon>Viridiplantae</taxon>
        <taxon>Chlorophyta</taxon>
        <taxon>Pyramimonadophyceae</taxon>
        <taxon>Pyramimonadales</taxon>
        <taxon>Pyramimonadaceae</taxon>
        <taxon>Cymbomonas</taxon>
    </lineage>
</organism>
<dbReference type="PANTHER" id="PTHR10543">
    <property type="entry name" value="BETA-CAROTENE DIOXYGENASE"/>
    <property type="match status" value="1"/>
</dbReference>